<name>A0ACC2PE44_9HYME</name>
<protein>
    <submittedName>
        <fullName evidence="1">Uncharacterized protein</fullName>
    </submittedName>
</protein>
<sequence length="290" mass="32479">MTGLVQEFTHRNSRLLPSECGNPNVLRPRIIGGYEPLMGSVPWVARLGFRRLADPPCTLSVAFLCGGALISSRYVITAAGCVAKRERAISAVLVLVRLGEHDDETNPDCRETVCNLPHEDYFVEDINVHRKFDPVHLYNDLALVRVNRTIIFTDFIRPICMPTAYLSTDNGELNKVAFSGWGANHPKKQNTVLTWFTLLTLNQSFCESAYKTKSYEYKMSPGQLCAYPKCGGALCKGDTGGPLQMVDNDTNLHHLVGVASYTRSCTCLTYPALFTQVYHYLTWIFDQMKP</sequence>
<comment type="caution">
    <text evidence="1">The sequence shown here is derived from an EMBL/GenBank/DDBJ whole genome shotgun (WGS) entry which is preliminary data.</text>
</comment>
<dbReference type="EMBL" id="CM056741">
    <property type="protein sequence ID" value="KAJ8681741.1"/>
    <property type="molecule type" value="Genomic_DNA"/>
</dbReference>
<accession>A0ACC2PE44</accession>
<organism evidence="1 2">
    <name type="scientific">Eretmocerus hayati</name>
    <dbReference type="NCBI Taxonomy" id="131215"/>
    <lineage>
        <taxon>Eukaryota</taxon>
        <taxon>Metazoa</taxon>
        <taxon>Ecdysozoa</taxon>
        <taxon>Arthropoda</taxon>
        <taxon>Hexapoda</taxon>
        <taxon>Insecta</taxon>
        <taxon>Pterygota</taxon>
        <taxon>Neoptera</taxon>
        <taxon>Endopterygota</taxon>
        <taxon>Hymenoptera</taxon>
        <taxon>Apocrita</taxon>
        <taxon>Proctotrupomorpha</taxon>
        <taxon>Chalcidoidea</taxon>
        <taxon>Aphelinidae</taxon>
        <taxon>Aphelininae</taxon>
        <taxon>Eretmocerus</taxon>
    </lineage>
</organism>
<evidence type="ECO:0000313" key="1">
    <source>
        <dbReference type="EMBL" id="KAJ8681741.1"/>
    </source>
</evidence>
<keyword evidence="2" id="KW-1185">Reference proteome</keyword>
<proteinExistence type="predicted"/>
<reference evidence="1" key="1">
    <citation type="submission" date="2023-04" db="EMBL/GenBank/DDBJ databases">
        <title>A chromosome-level genome assembly of the parasitoid wasp Eretmocerus hayati.</title>
        <authorList>
            <person name="Zhong Y."/>
            <person name="Liu S."/>
            <person name="Liu Y."/>
        </authorList>
    </citation>
    <scope>NUCLEOTIDE SEQUENCE</scope>
    <source>
        <strain evidence="1">ZJU_SS_LIU_2023</strain>
    </source>
</reference>
<evidence type="ECO:0000313" key="2">
    <source>
        <dbReference type="Proteomes" id="UP001239111"/>
    </source>
</evidence>
<dbReference type="Proteomes" id="UP001239111">
    <property type="component" value="Chromosome 1"/>
</dbReference>
<gene>
    <name evidence="1" type="ORF">QAD02_017533</name>
</gene>